<comment type="caution">
    <text evidence="2">The sequence shown here is derived from an EMBL/GenBank/DDBJ whole genome shotgun (WGS) entry which is preliminary data.</text>
</comment>
<keyword evidence="3" id="KW-1185">Reference proteome</keyword>
<evidence type="ECO:0000313" key="3">
    <source>
        <dbReference type="Proteomes" id="UP000318437"/>
    </source>
</evidence>
<protein>
    <submittedName>
        <fullName evidence="2">Uncharacterized protein</fullName>
    </submittedName>
</protein>
<evidence type="ECO:0000256" key="1">
    <source>
        <dbReference type="SAM" id="Coils"/>
    </source>
</evidence>
<organism evidence="2 3">
    <name type="scientific">Bythopirellula polymerisocia</name>
    <dbReference type="NCBI Taxonomy" id="2528003"/>
    <lineage>
        <taxon>Bacteria</taxon>
        <taxon>Pseudomonadati</taxon>
        <taxon>Planctomycetota</taxon>
        <taxon>Planctomycetia</taxon>
        <taxon>Pirellulales</taxon>
        <taxon>Lacipirellulaceae</taxon>
        <taxon>Bythopirellula</taxon>
    </lineage>
</organism>
<accession>A0A5C6D3Z6</accession>
<dbReference type="AlphaFoldDB" id="A0A5C6D3Z6"/>
<proteinExistence type="predicted"/>
<dbReference type="Proteomes" id="UP000318437">
    <property type="component" value="Unassembled WGS sequence"/>
</dbReference>
<name>A0A5C6D3Z6_9BACT</name>
<evidence type="ECO:0000313" key="2">
    <source>
        <dbReference type="EMBL" id="TWU30511.1"/>
    </source>
</evidence>
<gene>
    <name evidence="2" type="ORF">Pla144_12980</name>
</gene>
<dbReference type="EMBL" id="SJPS01000001">
    <property type="protein sequence ID" value="TWU30511.1"/>
    <property type="molecule type" value="Genomic_DNA"/>
</dbReference>
<keyword evidence="1" id="KW-0175">Coiled coil</keyword>
<feature type="coiled-coil region" evidence="1">
    <location>
        <begin position="258"/>
        <end position="290"/>
    </location>
</feature>
<sequence>MAYARKQSSRAEITRWYFENEYYFGDFHGDANGLLRHGYDVHLHYANFGVRKIAIHLPAGLPFPKAVWSHYIAGELTWKQESKGKGGILTLEPIHESGELEEVWSPGEYLDEVVEIRTRLLAGDTRALYLLWLCAVLDNQSTSPDIIEPPVPGGLAECLGPFGPVMEFFGLDPVILLAAAEGAPPSPVQEDHQQCCDAWIDALSQPESKRLLRKLLAEDAAVVKSEMLAAIRVFAPNSGWPNVTLGRTIGELLERTVVLRAEQEAKEREKREAAARRKALKQERERQDRMKQMVNAPQKWLREADKLVDARGTQNYKAAAEILADLRDAVGGDEGAQITCRHAAHLAKKHPTLTHLKSSLRKRGLLQ</sequence>
<reference evidence="2 3" key="1">
    <citation type="submission" date="2019-02" db="EMBL/GenBank/DDBJ databases">
        <title>Deep-cultivation of Planctomycetes and their phenomic and genomic characterization uncovers novel biology.</title>
        <authorList>
            <person name="Wiegand S."/>
            <person name="Jogler M."/>
            <person name="Boedeker C."/>
            <person name="Pinto D."/>
            <person name="Vollmers J."/>
            <person name="Rivas-Marin E."/>
            <person name="Kohn T."/>
            <person name="Peeters S.H."/>
            <person name="Heuer A."/>
            <person name="Rast P."/>
            <person name="Oberbeckmann S."/>
            <person name="Bunk B."/>
            <person name="Jeske O."/>
            <person name="Meyerdierks A."/>
            <person name="Storesund J.E."/>
            <person name="Kallscheuer N."/>
            <person name="Luecker S."/>
            <person name="Lage O.M."/>
            <person name="Pohl T."/>
            <person name="Merkel B.J."/>
            <person name="Hornburger P."/>
            <person name="Mueller R.-W."/>
            <person name="Bruemmer F."/>
            <person name="Labrenz M."/>
            <person name="Spormann A.M."/>
            <person name="Op Den Camp H."/>
            <person name="Overmann J."/>
            <person name="Amann R."/>
            <person name="Jetten M.S.M."/>
            <person name="Mascher T."/>
            <person name="Medema M.H."/>
            <person name="Devos D.P."/>
            <person name="Kaster A.-K."/>
            <person name="Ovreas L."/>
            <person name="Rohde M."/>
            <person name="Galperin M.Y."/>
            <person name="Jogler C."/>
        </authorList>
    </citation>
    <scope>NUCLEOTIDE SEQUENCE [LARGE SCALE GENOMIC DNA]</scope>
    <source>
        <strain evidence="2 3">Pla144</strain>
    </source>
</reference>